<sequence>MSFYLKCHIVKKGETLKQIAELYEIPDIELLKYFHHQHAPKNSNHLGTTLFAGQEIFIPDENDIRTILEKRNLNSEENNIKNHNQIENGNLLPDFQSIDHTYIVEIRDVFENRTDHVQFEVLLQYLDKQDSNYIFKFKKENLLLSGEKPELKVYNLASKCASVFSYVEVGINKNALLSYVHNYKEIYNKWKTLKENLYNLYEDALSLRYIDEINTVIEDRDTLTSYLRKEIFLQFYFSVYFKMYAEGKSENIAHFLFDEILHENVYEIDINDKLIAIKQESQSIDKRSLHEIFGNIKSKEEQNDESELPEFTITAKYHLDKSQKILQNAEIKVESLDYHTKKVQEIQIRLKH</sequence>
<proteinExistence type="predicted"/>
<feature type="domain" description="LysM" evidence="1">
    <location>
        <begin position="6"/>
        <end position="58"/>
    </location>
</feature>
<dbReference type="RefSeq" id="WP_089859513.1">
    <property type="nucleotide sequence ID" value="NZ_FNDW01000009.1"/>
</dbReference>
<accession>A0A1G8LET7</accession>
<dbReference type="InterPro" id="IPR036779">
    <property type="entry name" value="LysM_dom_sf"/>
</dbReference>
<gene>
    <name evidence="2" type="ORF">SAMN05421846_10978</name>
</gene>
<keyword evidence="3" id="KW-1185">Reference proteome</keyword>
<dbReference type="Proteomes" id="UP000198869">
    <property type="component" value="Unassembled WGS sequence"/>
</dbReference>
<evidence type="ECO:0000313" key="2">
    <source>
        <dbReference type="EMBL" id="SDI54204.1"/>
    </source>
</evidence>
<dbReference type="OrthoDB" id="1246696at2"/>
<protein>
    <recommendedName>
        <fullName evidence="1">LysM domain-containing protein</fullName>
    </recommendedName>
</protein>
<dbReference type="AlphaFoldDB" id="A0A1G8LET7"/>
<name>A0A1G8LET7_9FLAO</name>
<reference evidence="3" key="1">
    <citation type="submission" date="2016-10" db="EMBL/GenBank/DDBJ databases">
        <authorList>
            <person name="Varghese N."/>
            <person name="Submissions S."/>
        </authorList>
    </citation>
    <scope>NUCLEOTIDE SEQUENCE [LARGE SCALE GENOMIC DNA]</scope>
    <source>
        <strain evidence="3">DSM 17071</strain>
    </source>
</reference>
<dbReference type="InterPro" id="IPR018392">
    <property type="entry name" value="LysM"/>
</dbReference>
<evidence type="ECO:0000259" key="1">
    <source>
        <dbReference type="PROSITE" id="PS51782"/>
    </source>
</evidence>
<dbReference type="STRING" id="311334.SAMN05421846_10978"/>
<dbReference type="PROSITE" id="PS51782">
    <property type="entry name" value="LYSM"/>
    <property type="match status" value="1"/>
</dbReference>
<dbReference type="Gene3D" id="3.10.350.10">
    <property type="entry name" value="LysM domain"/>
    <property type="match status" value="1"/>
</dbReference>
<organism evidence="2 3">
    <name type="scientific">Chryseobacterium taeanense</name>
    <dbReference type="NCBI Taxonomy" id="311334"/>
    <lineage>
        <taxon>Bacteria</taxon>
        <taxon>Pseudomonadati</taxon>
        <taxon>Bacteroidota</taxon>
        <taxon>Flavobacteriia</taxon>
        <taxon>Flavobacteriales</taxon>
        <taxon>Weeksellaceae</taxon>
        <taxon>Chryseobacterium group</taxon>
        <taxon>Chryseobacterium</taxon>
    </lineage>
</organism>
<dbReference type="CDD" id="cd00118">
    <property type="entry name" value="LysM"/>
    <property type="match status" value="1"/>
</dbReference>
<evidence type="ECO:0000313" key="3">
    <source>
        <dbReference type="Proteomes" id="UP000198869"/>
    </source>
</evidence>
<dbReference type="EMBL" id="FNDW01000009">
    <property type="protein sequence ID" value="SDI54204.1"/>
    <property type="molecule type" value="Genomic_DNA"/>
</dbReference>